<comment type="caution">
    <text evidence="2">The sequence shown here is derived from an EMBL/GenBank/DDBJ whole genome shotgun (WGS) entry which is preliminary data.</text>
</comment>
<dbReference type="SUPFAM" id="SSF51556">
    <property type="entry name" value="Metallo-dependent hydrolases"/>
    <property type="match status" value="1"/>
</dbReference>
<dbReference type="Gene3D" id="3.20.20.140">
    <property type="entry name" value="Metal-dependent hydrolases"/>
    <property type="match status" value="1"/>
</dbReference>
<dbReference type="InterPro" id="IPR006680">
    <property type="entry name" value="Amidohydro-rel"/>
</dbReference>
<dbReference type="InterPro" id="IPR011059">
    <property type="entry name" value="Metal-dep_hydrolase_composite"/>
</dbReference>
<dbReference type="InterPro" id="IPR051781">
    <property type="entry name" value="Metallo-dep_Hydrolase"/>
</dbReference>
<dbReference type="Pfam" id="PF01979">
    <property type="entry name" value="Amidohydro_1"/>
    <property type="match status" value="1"/>
</dbReference>
<dbReference type="Proteomes" id="UP001500542">
    <property type="component" value="Unassembled WGS sequence"/>
</dbReference>
<evidence type="ECO:0000313" key="3">
    <source>
        <dbReference type="Proteomes" id="UP001500542"/>
    </source>
</evidence>
<sequence>MASILPGDELISGEDRAMATWVFDGIGLPAGDQVHLEAGAGDRETLPGRFALPGLVDSHCHLTFGVGDHGPVLLGETEARTMLDDLAQAGVGALRDVGGNRSVTLKLAAGPEDGRPVVLAAGRFVAPADSYFPGMYEPVPAAGLIAAVEAEIDAGATWIKLVGDFPAVGPDGPIRGSAVTPNYEPDAVAEMVAAVHARGARVAAHTQTPFVSELVRAGIDSVEHGDDLTAEDLEVLGARGGAWTPTLSAAMFGAENDTPERRARRQARSEKAAAMLQLARQYGVRVLAGSDVVGTVAGEVEQLVRHGLTVTQALEAASTCAREFLGLEGEGDLVTYDEDPRERPDVLATPAAVVLRGLRIR</sequence>
<dbReference type="InterPro" id="IPR032466">
    <property type="entry name" value="Metal_Hydrolase"/>
</dbReference>
<keyword evidence="3" id="KW-1185">Reference proteome</keyword>
<dbReference type="PANTHER" id="PTHR43135:SF4">
    <property type="entry name" value="AMIDOHYDROLASE-RELATED DOMAIN-CONTAINING PROTEIN"/>
    <property type="match status" value="1"/>
</dbReference>
<accession>A0ABN1RN27</accession>
<reference evidence="2 3" key="1">
    <citation type="journal article" date="2019" name="Int. J. Syst. Evol. Microbiol.">
        <title>The Global Catalogue of Microorganisms (GCM) 10K type strain sequencing project: providing services to taxonomists for standard genome sequencing and annotation.</title>
        <authorList>
            <consortium name="The Broad Institute Genomics Platform"/>
            <consortium name="The Broad Institute Genome Sequencing Center for Infectious Disease"/>
            <person name="Wu L."/>
            <person name="Ma J."/>
        </authorList>
    </citation>
    <scope>NUCLEOTIDE SEQUENCE [LARGE SCALE GENOMIC DNA]</scope>
    <source>
        <strain evidence="2 3">JCM 10977</strain>
    </source>
</reference>
<dbReference type="EMBL" id="BAAAHK010000021">
    <property type="protein sequence ID" value="GAA0960380.1"/>
    <property type="molecule type" value="Genomic_DNA"/>
</dbReference>
<protein>
    <submittedName>
        <fullName evidence="2">Amidohydrolase family protein</fullName>
    </submittedName>
</protein>
<feature type="domain" description="Amidohydrolase-related" evidence="1">
    <location>
        <begin position="51"/>
        <end position="328"/>
    </location>
</feature>
<dbReference type="PANTHER" id="PTHR43135">
    <property type="entry name" value="ALPHA-D-RIBOSE 1-METHYLPHOSPHONATE 5-TRIPHOSPHATE DIPHOSPHATASE"/>
    <property type="match status" value="1"/>
</dbReference>
<organism evidence="2 3">
    <name type="scientific">Kribbella koreensis</name>
    <dbReference type="NCBI Taxonomy" id="57909"/>
    <lineage>
        <taxon>Bacteria</taxon>
        <taxon>Bacillati</taxon>
        <taxon>Actinomycetota</taxon>
        <taxon>Actinomycetes</taxon>
        <taxon>Propionibacteriales</taxon>
        <taxon>Kribbellaceae</taxon>
        <taxon>Kribbella</taxon>
    </lineage>
</organism>
<name>A0ABN1RN27_9ACTN</name>
<dbReference type="Gene3D" id="2.30.40.10">
    <property type="entry name" value="Urease, subunit C, domain 1"/>
    <property type="match status" value="1"/>
</dbReference>
<dbReference type="RefSeq" id="WP_343982049.1">
    <property type="nucleotide sequence ID" value="NZ_BAAAHK010000021.1"/>
</dbReference>
<evidence type="ECO:0000313" key="2">
    <source>
        <dbReference type="EMBL" id="GAA0960380.1"/>
    </source>
</evidence>
<proteinExistence type="predicted"/>
<gene>
    <name evidence="2" type="ORF">GCM10009554_75400</name>
</gene>
<evidence type="ECO:0000259" key="1">
    <source>
        <dbReference type="Pfam" id="PF01979"/>
    </source>
</evidence>